<gene>
    <name evidence="3" type="ORF">CEPIT_LOCUS473</name>
</gene>
<dbReference type="Pfam" id="PF08646">
    <property type="entry name" value="Rep_fac-A_C"/>
    <property type="match status" value="1"/>
</dbReference>
<dbReference type="InterPro" id="IPR012340">
    <property type="entry name" value="NA-bd_OB-fold"/>
</dbReference>
<feature type="compositionally biased region" description="Basic and acidic residues" evidence="1">
    <location>
        <begin position="261"/>
        <end position="275"/>
    </location>
</feature>
<accession>A0AAV0BWN6</accession>
<feature type="region of interest" description="Disordered" evidence="1">
    <location>
        <begin position="260"/>
        <end position="308"/>
    </location>
</feature>
<protein>
    <recommendedName>
        <fullName evidence="2">Replication factor A C-terminal domain-containing protein</fullName>
    </recommendedName>
</protein>
<organism evidence="3 4">
    <name type="scientific">Cuscuta epithymum</name>
    <dbReference type="NCBI Taxonomy" id="186058"/>
    <lineage>
        <taxon>Eukaryota</taxon>
        <taxon>Viridiplantae</taxon>
        <taxon>Streptophyta</taxon>
        <taxon>Embryophyta</taxon>
        <taxon>Tracheophyta</taxon>
        <taxon>Spermatophyta</taxon>
        <taxon>Magnoliopsida</taxon>
        <taxon>eudicotyledons</taxon>
        <taxon>Gunneridae</taxon>
        <taxon>Pentapetalae</taxon>
        <taxon>asterids</taxon>
        <taxon>lamiids</taxon>
        <taxon>Solanales</taxon>
        <taxon>Convolvulaceae</taxon>
        <taxon>Cuscuteae</taxon>
        <taxon>Cuscuta</taxon>
        <taxon>Cuscuta subgen. Cuscuta</taxon>
    </lineage>
</organism>
<dbReference type="SUPFAM" id="SSF50249">
    <property type="entry name" value="Nucleic acid-binding proteins"/>
    <property type="match status" value="2"/>
</dbReference>
<evidence type="ECO:0000313" key="4">
    <source>
        <dbReference type="Proteomes" id="UP001152523"/>
    </source>
</evidence>
<feature type="compositionally biased region" description="Polar residues" evidence="1">
    <location>
        <begin position="298"/>
        <end position="308"/>
    </location>
</feature>
<feature type="domain" description="Replication factor A C-terminal" evidence="2">
    <location>
        <begin position="136"/>
        <end position="263"/>
    </location>
</feature>
<dbReference type="AlphaFoldDB" id="A0AAV0BWN6"/>
<proteinExistence type="predicted"/>
<dbReference type="EMBL" id="CAMAPF010000005">
    <property type="protein sequence ID" value="CAH9053135.1"/>
    <property type="molecule type" value="Genomic_DNA"/>
</dbReference>
<dbReference type="PANTHER" id="PTHR47165:SF4">
    <property type="entry name" value="OS03G0429900 PROTEIN"/>
    <property type="match status" value="1"/>
</dbReference>
<dbReference type="InterPro" id="IPR013955">
    <property type="entry name" value="Rep_factor-A_C"/>
</dbReference>
<sequence length="308" mass="34220">MYEDTERNMLKPIVITLWNKHAKTTGVEIKEQLMAGMYPIILIETVPVTHFKGISLSTHADSTITLSPDTPRATDLEKWAVENRAALDGVKACMEYNNAASNLANPDKETIMEIAKVPPQIDESKPAWIQGKITLAIQNESLWYVGCNRCSKKVHGGCDYQFHCMTCGEPNAFGTPRAKLRVTIEDKTGCLSASMFGRCAETLLLMTSKQIMETESQGKKASFQYANKRLMNEDYIIQLRSNTYTYQGVSTTTYTVNSLHDSSHHLTKKPKESPTKDVGPSTDAAELPPAHKRHKTDSGPSHDTITPP</sequence>
<evidence type="ECO:0000313" key="3">
    <source>
        <dbReference type="EMBL" id="CAH9053135.1"/>
    </source>
</evidence>
<name>A0AAV0BWN6_9ASTE</name>
<dbReference type="Proteomes" id="UP001152523">
    <property type="component" value="Unassembled WGS sequence"/>
</dbReference>
<dbReference type="PANTHER" id="PTHR47165">
    <property type="entry name" value="OS03G0429900 PROTEIN"/>
    <property type="match status" value="1"/>
</dbReference>
<dbReference type="Gene3D" id="2.40.50.140">
    <property type="entry name" value="Nucleic acid-binding proteins"/>
    <property type="match status" value="2"/>
</dbReference>
<evidence type="ECO:0000256" key="1">
    <source>
        <dbReference type="SAM" id="MobiDB-lite"/>
    </source>
</evidence>
<evidence type="ECO:0000259" key="2">
    <source>
        <dbReference type="Pfam" id="PF08646"/>
    </source>
</evidence>
<comment type="caution">
    <text evidence="3">The sequence shown here is derived from an EMBL/GenBank/DDBJ whole genome shotgun (WGS) entry which is preliminary data.</text>
</comment>
<keyword evidence="4" id="KW-1185">Reference proteome</keyword>
<reference evidence="3" key="1">
    <citation type="submission" date="2022-07" db="EMBL/GenBank/DDBJ databases">
        <authorList>
            <person name="Macas J."/>
            <person name="Novak P."/>
            <person name="Neumann P."/>
        </authorList>
    </citation>
    <scope>NUCLEOTIDE SEQUENCE</scope>
</reference>